<proteinExistence type="predicted"/>
<dbReference type="InterPro" id="IPR039970">
    <property type="entry name" value="TF_Grauzone"/>
</dbReference>
<keyword evidence="3" id="KW-1185">Reference proteome</keyword>
<organism evidence="2 3">
    <name type="scientific">Acrodontium crateriforme</name>
    <dbReference type="NCBI Taxonomy" id="150365"/>
    <lineage>
        <taxon>Eukaryota</taxon>
        <taxon>Fungi</taxon>
        <taxon>Dikarya</taxon>
        <taxon>Ascomycota</taxon>
        <taxon>Pezizomycotina</taxon>
        <taxon>Dothideomycetes</taxon>
        <taxon>Dothideomycetidae</taxon>
        <taxon>Mycosphaerellales</taxon>
        <taxon>Teratosphaeriaceae</taxon>
        <taxon>Acrodontium</taxon>
    </lineage>
</organism>
<dbReference type="PANTHER" id="PTHR23225:SF2">
    <property type="entry name" value="AT09679P-RELATED"/>
    <property type="match status" value="1"/>
</dbReference>
<feature type="region of interest" description="Disordered" evidence="1">
    <location>
        <begin position="262"/>
        <end position="285"/>
    </location>
</feature>
<dbReference type="Gene3D" id="3.30.160.60">
    <property type="entry name" value="Classic Zinc Finger"/>
    <property type="match status" value="1"/>
</dbReference>
<dbReference type="EMBL" id="CP138583">
    <property type="protein sequence ID" value="WPH00115.1"/>
    <property type="molecule type" value="Genomic_DNA"/>
</dbReference>
<accession>A0AAQ3M2B4</accession>
<evidence type="ECO:0000256" key="1">
    <source>
        <dbReference type="SAM" id="MobiDB-lite"/>
    </source>
</evidence>
<feature type="region of interest" description="Disordered" evidence="1">
    <location>
        <begin position="200"/>
        <end position="232"/>
    </location>
</feature>
<protein>
    <submittedName>
        <fullName evidence="2">Uncharacterized protein</fullName>
    </submittedName>
</protein>
<gene>
    <name evidence="2" type="ORF">R9X50_00293800</name>
</gene>
<evidence type="ECO:0000313" key="2">
    <source>
        <dbReference type="EMBL" id="WPH00115.1"/>
    </source>
</evidence>
<reference evidence="2 3" key="1">
    <citation type="submission" date="2023-11" db="EMBL/GenBank/DDBJ databases">
        <title>An acidophilic fungus is an integral part of prey digestion in a carnivorous sundew plant.</title>
        <authorList>
            <person name="Tsai I.J."/>
        </authorList>
    </citation>
    <scope>NUCLEOTIDE SEQUENCE [LARGE SCALE GENOMIC DNA]</scope>
    <source>
        <strain evidence="2">169a</strain>
    </source>
</reference>
<feature type="region of interest" description="Disordered" evidence="1">
    <location>
        <begin position="90"/>
        <end position="129"/>
    </location>
</feature>
<name>A0AAQ3M2B4_9PEZI</name>
<dbReference type="AlphaFoldDB" id="A0AAQ3M2B4"/>
<sequence length="471" mass="53297">MTFYDHQAFQNYQHYQCWAPTDSFDYEPCPQEFVLKSQSFDFRNGADQPIQRYLNDEDRLYMFADQAEFGATIHPLQSMPVDAFKHMTTQVSMHDQSQPLPSPTQSGASSYVSSSWSDTDRTPYSSPDLCSLAYTPDTTYVEASSFYPHGGQAQESMTAPNLGGSCVALHDVQTYADAQPEKLQFEEDTVTYASYVQEGYQPTQEAETASREPSPDVAQPISHHHVEEGTRDGQRGLTIAPVIRRRRPQTARTVTTPFQPSKVTKRTSLGKRTMSDPDFVDSKEDDKTTGALKRSFACPLAPYGCTSTFGSKNEWKRHCQTQHMRLGFWRCDLCPHSEKKPNDFNRKDLFIQHVRRMHFQSNGSSIGKNKTSKTDDAEEKKLAVASQRCYITLRAPPFKTGCVFCEDTFEGPKAWDDRMEHVGRHLEAAKKAGTPADPSTWNADEMTEEWLRSEGLIIPAGRRWILADGRS</sequence>
<feature type="compositionally biased region" description="Polar residues" evidence="1">
    <location>
        <begin position="90"/>
        <end position="105"/>
    </location>
</feature>
<dbReference type="GO" id="GO:0003700">
    <property type="term" value="F:DNA-binding transcription factor activity"/>
    <property type="evidence" value="ECO:0007669"/>
    <property type="project" value="InterPro"/>
</dbReference>
<evidence type="ECO:0000313" key="3">
    <source>
        <dbReference type="Proteomes" id="UP001303373"/>
    </source>
</evidence>
<feature type="compositionally biased region" description="Low complexity" evidence="1">
    <location>
        <begin position="106"/>
        <end position="117"/>
    </location>
</feature>
<dbReference type="Proteomes" id="UP001303373">
    <property type="component" value="Chromosome 4"/>
</dbReference>
<dbReference type="PANTHER" id="PTHR23225">
    <property type="entry name" value="ZINC FINGER PROTEIN"/>
    <property type="match status" value="1"/>
</dbReference>